<dbReference type="Pfam" id="PF11104">
    <property type="entry name" value="PilM_2"/>
    <property type="match status" value="1"/>
</dbReference>
<name>A0A1G2HNP2_9BACT</name>
<dbReference type="SUPFAM" id="SSF53067">
    <property type="entry name" value="Actin-like ATPase domain"/>
    <property type="match status" value="2"/>
</dbReference>
<dbReference type="PANTHER" id="PTHR32432:SF3">
    <property type="entry name" value="ETHANOLAMINE UTILIZATION PROTEIN EUTJ"/>
    <property type="match status" value="1"/>
</dbReference>
<accession>A0A1G2HNP2</accession>
<dbReference type="STRING" id="1802202.A2730_01270"/>
<dbReference type="InterPro" id="IPR043129">
    <property type="entry name" value="ATPase_NBD"/>
</dbReference>
<dbReference type="CDD" id="cd24049">
    <property type="entry name" value="ASKHA_NBD_PilM"/>
    <property type="match status" value="1"/>
</dbReference>
<dbReference type="InterPro" id="IPR050696">
    <property type="entry name" value="FtsA/MreB"/>
</dbReference>
<evidence type="ECO:0008006" key="3">
    <source>
        <dbReference type="Google" id="ProtNLM"/>
    </source>
</evidence>
<dbReference type="InterPro" id="IPR005883">
    <property type="entry name" value="PilM"/>
</dbReference>
<reference evidence="1 2" key="1">
    <citation type="journal article" date="2016" name="Nat. Commun.">
        <title>Thousands of microbial genomes shed light on interconnected biogeochemical processes in an aquifer system.</title>
        <authorList>
            <person name="Anantharaman K."/>
            <person name="Brown C.T."/>
            <person name="Hug L.A."/>
            <person name="Sharon I."/>
            <person name="Castelle C.J."/>
            <person name="Probst A.J."/>
            <person name="Thomas B.C."/>
            <person name="Singh A."/>
            <person name="Wilkins M.J."/>
            <person name="Karaoz U."/>
            <person name="Brodie E.L."/>
            <person name="Williams K.H."/>
            <person name="Hubbard S.S."/>
            <person name="Banfield J.F."/>
        </authorList>
    </citation>
    <scope>NUCLEOTIDE SEQUENCE [LARGE SCALE GENOMIC DNA]</scope>
</reference>
<dbReference type="PIRSF" id="PIRSF019169">
    <property type="entry name" value="PilM"/>
    <property type="match status" value="1"/>
</dbReference>
<dbReference type="AlphaFoldDB" id="A0A1G2HNP2"/>
<dbReference type="Gene3D" id="3.30.420.40">
    <property type="match status" value="2"/>
</dbReference>
<sequence length="365" mass="40918">MFKFLNLQPEVFGIDINDLSLRIVKLKKKQKGFALVSFNEIEMKPGVVKEGVIQDQQALVEIIKLACNTVKGKKLNTRYVILSLPEEKSFSQVIQMPNMTYEELKLAVLFEAENYIPLAIDKVYLDFQIIDTREEDSSHLHLLINVMPKSIVDSYVSCFKKAGLIPYILELESQAIVRALIKNRGSDSSLIFIDLGGSNTNFIIFSGNSIRFTSSIPISSQQLTSAIAESFNINFDKAETLKTKYGLAGKKENYNIKAITAPVLHDLTTQIKKYINFYKGHVSHEYFSSSGKIEKIILCGGGANLRNLPEFLSDELKIPVELGDPLINIISKKKNGEDIMPRERALSFTTALGLALRGTRNESEI</sequence>
<dbReference type="Gene3D" id="3.30.1490.300">
    <property type="match status" value="1"/>
</dbReference>
<comment type="caution">
    <text evidence="1">The sequence shown here is derived from an EMBL/GenBank/DDBJ whole genome shotgun (WGS) entry which is preliminary data.</text>
</comment>
<evidence type="ECO:0000313" key="2">
    <source>
        <dbReference type="Proteomes" id="UP000176855"/>
    </source>
</evidence>
<dbReference type="Proteomes" id="UP000176855">
    <property type="component" value="Unassembled WGS sequence"/>
</dbReference>
<gene>
    <name evidence="1" type="ORF">A2730_01270</name>
</gene>
<dbReference type="EMBL" id="MHOO01000011">
    <property type="protein sequence ID" value="OGZ63900.1"/>
    <property type="molecule type" value="Genomic_DNA"/>
</dbReference>
<dbReference type="PANTHER" id="PTHR32432">
    <property type="entry name" value="CELL DIVISION PROTEIN FTSA-RELATED"/>
    <property type="match status" value="1"/>
</dbReference>
<dbReference type="NCBIfam" id="TIGR01175">
    <property type="entry name" value="pilM"/>
    <property type="match status" value="1"/>
</dbReference>
<proteinExistence type="predicted"/>
<evidence type="ECO:0000313" key="1">
    <source>
        <dbReference type="EMBL" id="OGZ63900.1"/>
    </source>
</evidence>
<organism evidence="1 2">
    <name type="scientific">Candidatus Staskawiczbacteria bacterium RIFCSPHIGHO2_01_FULL_39_25</name>
    <dbReference type="NCBI Taxonomy" id="1802202"/>
    <lineage>
        <taxon>Bacteria</taxon>
        <taxon>Candidatus Staskawicziibacteriota</taxon>
    </lineage>
</organism>
<protein>
    <recommendedName>
        <fullName evidence="3">SHS2 domain-containing protein</fullName>
    </recommendedName>
</protein>